<evidence type="ECO:0008006" key="4">
    <source>
        <dbReference type="Google" id="ProtNLM"/>
    </source>
</evidence>
<feature type="region of interest" description="Disordered" evidence="1">
    <location>
        <begin position="44"/>
        <end position="84"/>
    </location>
</feature>
<dbReference type="AlphaFoldDB" id="A0A182RRN8"/>
<protein>
    <recommendedName>
        <fullName evidence="4">Secreted protein</fullName>
    </recommendedName>
</protein>
<feature type="compositionally biased region" description="Polar residues" evidence="1">
    <location>
        <begin position="73"/>
        <end position="82"/>
    </location>
</feature>
<feature type="compositionally biased region" description="Acidic residues" evidence="1">
    <location>
        <begin position="277"/>
        <end position="299"/>
    </location>
</feature>
<dbReference type="VEuPathDB" id="VectorBase:AFUN008934"/>
<proteinExistence type="predicted"/>
<accession>A0A182RRN8</accession>
<dbReference type="EnsemblMetazoa" id="AFUN008934-RA">
    <property type="protein sequence ID" value="AFUN008934-PA"/>
    <property type="gene ID" value="AFUN008934"/>
</dbReference>
<reference evidence="3" key="1">
    <citation type="submission" date="2020-05" db="UniProtKB">
        <authorList>
            <consortium name="EnsemblMetazoa"/>
        </authorList>
    </citation>
    <scope>IDENTIFICATION</scope>
    <source>
        <strain evidence="3">FUMOZ</strain>
    </source>
</reference>
<feature type="signal peptide" evidence="2">
    <location>
        <begin position="1"/>
        <end position="24"/>
    </location>
</feature>
<sequence>MSRLLTSTGVCLLLLSSYSSVVWCYEDTAPYTVRRPLDTLFRAGSSPQKHVGPVPALGLNGSGSHATHDSHGSLANDQQHQPQRLPAMSGPYQPLGPLEQHRAVLHRRVEPGGSTGNHHRWHADQRPDVFGVGTVPAFQRALPAIDIGSPGSDDDFIGHGGQPPLDMFEPPVLDPAVDSTDNEIGDNPLLAALGAISGPRVVDHEEMVPPNQPTGRMMESIDLIREQLERIKQEEDIEIKSNLLMKLLTELPEGPLPIVYIEDATGKAGPARRVTEDGDDDTMDGGASEADDEDGDDEPVGGRIRTEPFTPNGGKRSGRYYRRYPWKRQNARSRTYDAEARYLCVPSREDVFKLLVGLHENRIGNHQKTVNFCNRKRPAKAIFTNIRFLG</sequence>
<feature type="chain" id="PRO_5030024294" description="Secreted protein" evidence="2">
    <location>
        <begin position="25"/>
        <end position="390"/>
    </location>
</feature>
<evidence type="ECO:0000256" key="2">
    <source>
        <dbReference type="SAM" id="SignalP"/>
    </source>
</evidence>
<feature type="region of interest" description="Disordered" evidence="1">
    <location>
        <begin position="267"/>
        <end position="318"/>
    </location>
</feature>
<evidence type="ECO:0000313" key="3">
    <source>
        <dbReference type="EnsemblMetazoa" id="AFUN008934-PA"/>
    </source>
</evidence>
<organism evidence="3">
    <name type="scientific">Anopheles funestus</name>
    <name type="common">African malaria mosquito</name>
    <dbReference type="NCBI Taxonomy" id="62324"/>
    <lineage>
        <taxon>Eukaryota</taxon>
        <taxon>Metazoa</taxon>
        <taxon>Ecdysozoa</taxon>
        <taxon>Arthropoda</taxon>
        <taxon>Hexapoda</taxon>
        <taxon>Insecta</taxon>
        <taxon>Pterygota</taxon>
        <taxon>Neoptera</taxon>
        <taxon>Endopterygota</taxon>
        <taxon>Diptera</taxon>
        <taxon>Nematocera</taxon>
        <taxon>Culicoidea</taxon>
        <taxon>Culicidae</taxon>
        <taxon>Anophelinae</taxon>
        <taxon>Anopheles</taxon>
    </lineage>
</organism>
<evidence type="ECO:0000256" key="1">
    <source>
        <dbReference type="SAM" id="MobiDB-lite"/>
    </source>
</evidence>
<keyword evidence="2" id="KW-0732">Signal</keyword>
<name>A0A182RRN8_ANOFN</name>
<dbReference type="VEuPathDB" id="VectorBase:AFUN2_010378"/>